<dbReference type="InterPro" id="IPR015797">
    <property type="entry name" value="NUDIX_hydrolase-like_dom_sf"/>
</dbReference>
<protein>
    <recommendedName>
        <fullName evidence="3">Nudix hydrolase domain-containing protein</fullName>
    </recommendedName>
</protein>
<dbReference type="Proteomes" id="UP000177565">
    <property type="component" value="Unassembled WGS sequence"/>
</dbReference>
<evidence type="ECO:0000259" key="3">
    <source>
        <dbReference type="PROSITE" id="PS51462"/>
    </source>
</evidence>
<dbReference type="EMBL" id="MHRQ01000020">
    <property type="protein sequence ID" value="OHA26514.1"/>
    <property type="molecule type" value="Genomic_DNA"/>
</dbReference>
<dbReference type="PROSITE" id="PS51462">
    <property type="entry name" value="NUDIX"/>
    <property type="match status" value="1"/>
</dbReference>
<reference evidence="4 5" key="1">
    <citation type="journal article" date="2016" name="Nat. Commun.">
        <title>Thousands of microbial genomes shed light on interconnected biogeochemical processes in an aquifer system.</title>
        <authorList>
            <person name="Anantharaman K."/>
            <person name="Brown C.T."/>
            <person name="Hug L.A."/>
            <person name="Sharon I."/>
            <person name="Castelle C.J."/>
            <person name="Probst A.J."/>
            <person name="Thomas B.C."/>
            <person name="Singh A."/>
            <person name="Wilkins M.J."/>
            <person name="Karaoz U."/>
            <person name="Brodie E.L."/>
            <person name="Williams K.H."/>
            <person name="Hubbard S.S."/>
            <person name="Banfield J.F."/>
        </authorList>
    </citation>
    <scope>NUCLEOTIDE SEQUENCE [LARGE SCALE GENOMIC DNA]</scope>
</reference>
<gene>
    <name evidence="4" type="ORF">A3C06_02975</name>
</gene>
<dbReference type="STRING" id="1802312.A3C06_02975"/>
<name>A0A1G2MS01_9BACT</name>
<proteinExistence type="predicted"/>
<dbReference type="GO" id="GO:0016787">
    <property type="term" value="F:hydrolase activity"/>
    <property type="evidence" value="ECO:0007669"/>
    <property type="project" value="UniProtKB-KW"/>
</dbReference>
<dbReference type="CDD" id="cd03424">
    <property type="entry name" value="NUDIX_ADPRase_Nudt5_UGPPase_Nudt14"/>
    <property type="match status" value="1"/>
</dbReference>
<comment type="caution">
    <text evidence="4">The sequence shown here is derived from an EMBL/GenBank/DDBJ whole genome shotgun (WGS) entry which is preliminary data.</text>
</comment>
<dbReference type="GO" id="GO:0006753">
    <property type="term" value="P:nucleoside phosphate metabolic process"/>
    <property type="evidence" value="ECO:0007669"/>
    <property type="project" value="TreeGrafter"/>
</dbReference>
<evidence type="ECO:0000256" key="2">
    <source>
        <dbReference type="ARBA" id="ARBA00022801"/>
    </source>
</evidence>
<comment type="cofactor">
    <cofactor evidence="1">
        <name>Mg(2+)</name>
        <dbReference type="ChEBI" id="CHEBI:18420"/>
    </cofactor>
</comment>
<dbReference type="AlphaFoldDB" id="A0A1G2MS01"/>
<sequence length="184" mass="21181">MKIRKAHEVKTILERRDQKVFEQLFTLEDGSSYNPLMYGVTLENYPVLIMPVTKDKQVIVLKQFRYAAEKVILEFPGGWPKSGETPQQALRSELVEESGYKAGRVIQLTKKLWFEPAHTRVFYVPFLALDCVLERNPKPDRLEHIEVLKIPLDTWIAMIQNGEVEDDKSIAITFLALTHLKGAV</sequence>
<dbReference type="PANTHER" id="PTHR11839">
    <property type="entry name" value="UDP/ADP-SUGAR PYROPHOSPHATASE"/>
    <property type="match status" value="1"/>
</dbReference>
<keyword evidence="2" id="KW-0378">Hydrolase</keyword>
<dbReference type="PANTHER" id="PTHR11839:SF18">
    <property type="entry name" value="NUDIX HYDROLASE DOMAIN-CONTAINING PROTEIN"/>
    <property type="match status" value="1"/>
</dbReference>
<dbReference type="Pfam" id="PF00293">
    <property type="entry name" value="NUDIX"/>
    <property type="match status" value="1"/>
</dbReference>
<evidence type="ECO:0000313" key="4">
    <source>
        <dbReference type="EMBL" id="OHA26514.1"/>
    </source>
</evidence>
<evidence type="ECO:0000256" key="1">
    <source>
        <dbReference type="ARBA" id="ARBA00001946"/>
    </source>
</evidence>
<organism evidence="4 5">
    <name type="scientific">Candidatus Taylorbacteria bacterium RIFCSPHIGHO2_02_FULL_46_13</name>
    <dbReference type="NCBI Taxonomy" id="1802312"/>
    <lineage>
        <taxon>Bacteria</taxon>
        <taxon>Candidatus Tayloriibacteriota</taxon>
    </lineage>
</organism>
<evidence type="ECO:0000313" key="5">
    <source>
        <dbReference type="Proteomes" id="UP000177565"/>
    </source>
</evidence>
<dbReference type="GO" id="GO:0019693">
    <property type="term" value="P:ribose phosphate metabolic process"/>
    <property type="evidence" value="ECO:0007669"/>
    <property type="project" value="TreeGrafter"/>
</dbReference>
<dbReference type="SUPFAM" id="SSF55811">
    <property type="entry name" value="Nudix"/>
    <property type="match status" value="1"/>
</dbReference>
<dbReference type="Gene3D" id="3.90.79.10">
    <property type="entry name" value="Nucleoside Triphosphate Pyrophosphohydrolase"/>
    <property type="match status" value="1"/>
</dbReference>
<feature type="domain" description="Nudix hydrolase" evidence="3">
    <location>
        <begin position="42"/>
        <end position="172"/>
    </location>
</feature>
<dbReference type="InterPro" id="IPR000086">
    <property type="entry name" value="NUDIX_hydrolase_dom"/>
</dbReference>
<accession>A0A1G2MS01</accession>